<evidence type="ECO:0000313" key="3">
    <source>
        <dbReference type="Proteomes" id="UP001293593"/>
    </source>
</evidence>
<feature type="region of interest" description="Disordered" evidence="1">
    <location>
        <begin position="342"/>
        <end position="391"/>
    </location>
</feature>
<dbReference type="PANTHER" id="PTHR33781">
    <property type="entry name" value="PROTEIN PHYTOCHROME KINASE SUBSTRATE 1-RELATED"/>
    <property type="match status" value="1"/>
</dbReference>
<protein>
    <recommendedName>
        <fullName evidence="4">Protein PHYTOCHROME KINASE SUBSTRATE 4</fullName>
    </recommendedName>
</protein>
<name>A0AAE1N2N1_9FABA</name>
<feature type="region of interest" description="Disordered" evidence="1">
    <location>
        <begin position="201"/>
        <end position="225"/>
    </location>
</feature>
<evidence type="ECO:0008006" key="4">
    <source>
        <dbReference type="Google" id="ProtNLM"/>
    </source>
</evidence>
<sequence length="592" mass="65441">MERTTVMKTFHGNLMPPKSPALRNGDASFSSYLRPDEAISCQRHLNIGLGGCRAHDDSELSIFDAHKYFNEATNSDIQKVSISSNSRVSPLVNLNVEHNPERGNITEPRRHSSASSFDGYSHIRNYRARSFHAATPTASSEASWNSQTGLLSHPPGAISVSLKNPPHPTDPNRKLRDSLCKPIWLFRRKCPCNGKKSVEVKENPLEHKTQMAQTPPPPPRLSNSQITRDSLNLKRQDLDSPSLKTPIDKFTMNMETLTATANNPETQKIPVPIIHSSNWVDQRPLDQEMFVTKSQRYQTAGTRVPAILQPQQFLASARPFTDGFTFPVLKPQSAMPATELQNVNEVDEDPPRQSLEVFRPPDIELDSVPRKPSDRSRQNFPFPPSPKSRIIEDDVASDASSDLFEIESFSTQTTSTCPIMYRRRDSLDEVTTYDAKRLGTNNNCLFGRRSMDSTTPTITECYEPSEASIDWSVTTAEGFERASAVNFSASASEIADDASIMHGRGGEVHTAEKWKRKGTTGNGMSLLSCRSEKAVSVGPQPVRAVEAGDGQRGTTICITSSRHAHVSSRVGSVNNAPHGSSHTTRMSLPYAT</sequence>
<organism evidence="2 3">
    <name type="scientific">Acacia crassicarpa</name>
    <name type="common">northern wattle</name>
    <dbReference type="NCBI Taxonomy" id="499986"/>
    <lineage>
        <taxon>Eukaryota</taxon>
        <taxon>Viridiplantae</taxon>
        <taxon>Streptophyta</taxon>
        <taxon>Embryophyta</taxon>
        <taxon>Tracheophyta</taxon>
        <taxon>Spermatophyta</taxon>
        <taxon>Magnoliopsida</taxon>
        <taxon>eudicotyledons</taxon>
        <taxon>Gunneridae</taxon>
        <taxon>Pentapetalae</taxon>
        <taxon>rosids</taxon>
        <taxon>fabids</taxon>
        <taxon>Fabales</taxon>
        <taxon>Fabaceae</taxon>
        <taxon>Caesalpinioideae</taxon>
        <taxon>mimosoid clade</taxon>
        <taxon>Acacieae</taxon>
        <taxon>Acacia</taxon>
    </lineage>
</organism>
<dbReference type="InterPro" id="IPR039615">
    <property type="entry name" value="PKS"/>
</dbReference>
<feature type="compositionally biased region" description="Basic and acidic residues" evidence="1">
    <location>
        <begin position="359"/>
        <end position="377"/>
    </location>
</feature>
<dbReference type="PANTHER" id="PTHR33781:SF1">
    <property type="entry name" value="PROTEIN PHYTOCHROME KINASE SUBSTRATE 4"/>
    <property type="match status" value="1"/>
</dbReference>
<feature type="compositionally biased region" description="Polar residues" evidence="1">
    <location>
        <begin position="569"/>
        <end position="586"/>
    </location>
</feature>
<dbReference type="EMBL" id="JAWXYG010000002">
    <property type="protein sequence ID" value="KAK4282043.1"/>
    <property type="molecule type" value="Genomic_DNA"/>
</dbReference>
<feature type="region of interest" description="Disordered" evidence="1">
    <location>
        <begin position="98"/>
        <end position="117"/>
    </location>
</feature>
<keyword evidence="3" id="KW-1185">Reference proteome</keyword>
<gene>
    <name evidence="2" type="ORF">QN277_013466</name>
</gene>
<reference evidence="2" key="1">
    <citation type="submission" date="2023-10" db="EMBL/GenBank/DDBJ databases">
        <title>Chromosome-level genome of the transformable northern wattle, Acacia crassicarpa.</title>
        <authorList>
            <person name="Massaro I."/>
            <person name="Sinha N.R."/>
            <person name="Poethig S."/>
            <person name="Leichty A.R."/>
        </authorList>
    </citation>
    <scope>NUCLEOTIDE SEQUENCE</scope>
    <source>
        <strain evidence="2">Acra3RX</strain>
        <tissue evidence="2">Leaf</tissue>
    </source>
</reference>
<evidence type="ECO:0000256" key="1">
    <source>
        <dbReference type="SAM" id="MobiDB-lite"/>
    </source>
</evidence>
<dbReference type="GO" id="GO:0009638">
    <property type="term" value="P:phototropism"/>
    <property type="evidence" value="ECO:0007669"/>
    <property type="project" value="InterPro"/>
</dbReference>
<dbReference type="AlphaFoldDB" id="A0AAE1N2N1"/>
<accession>A0AAE1N2N1</accession>
<proteinExistence type="predicted"/>
<dbReference type="Proteomes" id="UP001293593">
    <property type="component" value="Unassembled WGS sequence"/>
</dbReference>
<comment type="caution">
    <text evidence="2">The sequence shown here is derived from an EMBL/GenBank/DDBJ whole genome shotgun (WGS) entry which is preliminary data.</text>
</comment>
<feature type="region of interest" description="Disordered" evidence="1">
    <location>
        <begin position="568"/>
        <end position="592"/>
    </location>
</feature>
<evidence type="ECO:0000313" key="2">
    <source>
        <dbReference type="EMBL" id="KAK4282043.1"/>
    </source>
</evidence>